<evidence type="ECO:0000313" key="3">
    <source>
        <dbReference type="EMBL" id="URD98214.1"/>
    </source>
</evidence>
<dbReference type="Gene3D" id="3.60.20.10">
    <property type="entry name" value="Glutamine Phosphoribosylpyrophosphate, subunit 1, domain 1"/>
    <property type="match status" value="1"/>
</dbReference>
<dbReference type="AlphaFoldDB" id="A0A9E7FLS5"/>
<dbReference type="Gene3D" id="3.40.50.1240">
    <property type="entry name" value="Phosphoglycerate mutase-like"/>
    <property type="match status" value="1"/>
</dbReference>
<reference evidence="3" key="1">
    <citation type="submission" date="2022-05" db="EMBL/GenBank/DDBJ databases">
        <title>The Musa troglodytarum L. genome provides insights into the mechanism of non-climacteric behaviour and enrichment of carotenoids.</title>
        <authorList>
            <person name="Wang J."/>
        </authorList>
    </citation>
    <scope>NUCLEOTIDE SEQUENCE</scope>
    <source>
        <tissue evidence="3">Leaf</tissue>
    </source>
</reference>
<feature type="non-terminal residue" evidence="3">
    <location>
        <position position="1"/>
    </location>
</feature>
<dbReference type="InterPro" id="IPR029033">
    <property type="entry name" value="His_PPase_superfam"/>
</dbReference>
<dbReference type="Proteomes" id="UP001055439">
    <property type="component" value="Chromosome 4"/>
</dbReference>
<dbReference type="SMART" id="SM01172">
    <property type="entry name" value="DUF3700"/>
    <property type="match status" value="1"/>
</dbReference>
<gene>
    <name evidence="3" type="ORF">MUK42_31953</name>
</gene>
<proteinExistence type="predicted"/>
<dbReference type="OrthoDB" id="4531at2759"/>
<evidence type="ECO:0000259" key="2">
    <source>
        <dbReference type="SMART" id="SM01172"/>
    </source>
</evidence>
<feature type="compositionally biased region" description="Pro residues" evidence="1">
    <location>
        <begin position="312"/>
        <end position="321"/>
    </location>
</feature>
<protein>
    <recommendedName>
        <fullName evidence="2">DUF3700 domain-containing protein</fullName>
    </recommendedName>
</protein>
<dbReference type="InterPro" id="IPR013078">
    <property type="entry name" value="His_Pase_superF_clade-1"/>
</dbReference>
<keyword evidence="4" id="KW-1185">Reference proteome</keyword>
<dbReference type="EMBL" id="CP097506">
    <property type="protein sequence ID" value="URD98214.1"/>
    <property type="molecule type" value="Genomic_DNA"/>
</dbReference>
<dbReference type="InterPro" id="IPR024286">
    <property type="entry name" value="DUF3700"/>
</dbReference>
<dbReference type="InterPro" id="IPR029055">
    <property type="entry name" value="Ntn_hydrolases_N"/>
</dbReference>
<dbReference type="PANTHER" id="PTHR47580:SF1">
    <property type="entry name" value="PHOSPHOGLYCERATE MUTASE FAMILY PROTEIN"/>
    <property type="match status" value="1"/>
</dbReference>
<evidence type="ECO:0000313" key="4">
    <source>
        <dbReference type="Proteomes" id="UP001055439"/>
    </source>
</evidence>
<evidence type="ECO:0000256" key="1">
    <source>
        <dbReference type="SAM" id="MobiDB-lite"/>
    </source>
</evidence>
<dbReference type="SUPFAM" id="SSF56235">
    <property type="entry name" value="N-terminal nucleophile aminohydrolases (Ntn hydrolases)"/>
    <property type="match status" value="1"/>
</dbReference>
<dbReference type="Pfam" id="PF00300">
    <property type="entry name" value="His_Phos_1"/>
    <property type="match status" value="1"/>
</dbReference>
<sequence length="613" mass="66437">KHKARQTTDRGVCIRLKVKMLAVFDRTVAKIPEGLRAPAAELGEGGGRLMGHFSATRDGAVVVNLGSGGGMVYTPEKRNPFFPRFLAVVDNVFCLFQGHVENIVSLKQLYGLGKTTNEAIIVIEAYKTLRDRGPFPASQVVRDLRGHFAFVLFDILSNSTFIAADADGIVPFFWGADSEGHLVLSDDVDIVKKGCGRSFAPFPRGCFFTTSGGLQSFQHPLNELKAIPRVDSQGQVCGAIYEVDDQTKRETRMPRVGSTANCARLVEGQCVLARGPISPRKGQCLKTLRDMSGGTVGQSGRTKTMLSSPSTRAPPPLLSPPPPPLPLPKFHHHLLLLPVRRRRLLASLTAPLLQLLLVSPSPARARGLFRMPPARLANRYFLVRAGESVYESAGVLRTNPVAKTSVDSGLSPEGARQAARAALELKRLGACEDSCWIWPSITQRSYQAAEIIASVNSIDRSRIVPEYSFLDARGLGAFEGRNLGSISEAASLMLDIAQDMLQVYESDSLSPDNKPPPVDDGTPNESVADVFVRVTQLMSILETQYSGDTVIIVSPDSDNLSVLQAGLVGLDLRRHSDLLFSPGEVRLVDPSSIPDYKQPASAVYKCANPPSCK</sequence>
<dbReference type="Pfam" id="PF12481">
    <property type="entry name" value="DUF3700"/>
    <property type="match status" value="1"/>
</dbReference>
<name>A0A9E7FLS5_9LILI</name>
<accession>A0A9E7FLS5</accession>
<dbReference type="PANTHER" id="PTHR47580">
    <property type="entry name" value="PHOSPHOGLYCERATE MUTASE FAMILY PROTEIN"/>
    <property type="match status" value="1"/>
</dbReference>
<feature type="region of interest" description="Disordered" evidence="1">
    <location>
        <begin position="290"/>
        <end position="321"/>
    </location>
</feature>
<organism evidence="3 4">
    <name type="scientific">Musa troglodytarum</name>
    <name type="common">fe'i banana</name>
    <dbReference type="NCBI Taxonomy" id="320322"/>
    <lineage>
        <taxon>Eukaryota</taxon>
        <taxon>Viridiplantae</taxon>
        <taxon>Streptophyta</taxon>
        <taxon>Embryophyta</taxon>
        <taxon>Tracheophyta</taxon>
        <taxon>Spermatophyta</taxon>
        <taxon>Magnoliopsida</taxon>
        <taxon>Liliopsida</taxon>
        <taxon>Zingiberales</taxon>
        <taxon>Musaceae</taxon>
        <taxon>Musa</taxon>
    </lineage>
</organism>
<dbReference type="CDD" id="cd07040">
    <property type="entry name" value="HP"/>
    <property type="match status" value="1"/>
</dbReference>
<feature type="domain" description="DUF3700" evidence="2">
    <location>
        <begin position="21"/>
        <end position="243"/>
    </location>
</feature>
<dbReference type="SUPFAM" id="SSF53254">
    <property type="entry name" value="Phosphoglycerate mutase-like"/>
    <property type="match status" value="1"/>
</dbReference>